<evidence type="ECO:0008006" key="2">
    <source>
        <dbReference type="Google" id="ProtNLM"/>
    </source>
</evidence>
<evidence type="ECO:0000313" key="1">
    <source>
        <dbReference type="EMBL" id="GAH25727.1"/>
    </source>
</evidence>
<dbReference type="EMBL" id="BARU01003630">
    <property type="protein sequence ID" value="GAH25727.1"/>
    <property type="molecule type" value="Genomic_DNA"/>
</dbReference>
<feature type="non-terminal residue" evidence="1">
    <location>
        <position position="286"/>
    </location>
</feature>
<reference evidence="1" key="1">
    <citation type="journal article" date="2014" name="Front. Microbiol.">
        <title>High frequency of phylogenetically diverse reductive dehalogenase-homologous genes in deep subseafloor sedimentary metagenomes.</title>
        <authorList>
            <person name="Kawai M."/>
            <person name="Futagami T."/>
            <person name="Toyoda A."/>
            <person name="Takaki Y."/>
            <person name="Nishi S."/>
            <person name="Hori S."/>
            <person name="Arai W."/>
            <person name="Tsubouchi T."/>
            <person name="Morono Y."/>
            <person name="Uchiyama I."/>
            <person name="Ito T."/>
            <person name="Fujiyama A."/>
            <person name="Inagaki F."/>
            <person name="Takami H."/>
        </authorList>
    </citation>
    <scope>NUCLEOTIDE SEQUENCE</scope>
    <source>
        <strain evidence="1">Expedition CK06-06</strain>
    </source>
</reference>
<dbReference type="Pfam" id="PF13155">
    <property type="entry name" value="Toprim_2"/>
    <property type="match status" value="1"/>
</dbReference>
<dbReference type="Gene3D" id="3.40.1360.10">
    <property type="match status" value="1"/>
</dbReference>
<dbReference type="SUPFAM" id="SSF56731">
    <property type="entry name" value="DNA primase core"/>
    <property type="match status" value="1"/>
</dbReference>
<accession>X1DZM3</accession>
<feature type="non-terminal residue" evidence="1">
    <location>
        <position position="1"/>
    </location>
</feature>
<comment type="caution">
    <text evidence="1">The sequence shown here is derived from an EMBL/GenBank/DDBJ whole genome shotgun (WGS) entry which is preliminary data.</text>
</comment>
<dbReference type="CDD" id="cd01029">
    <property type="entry name" value="TOPRIM_primases"/>
    <property type="match status" value="1"/>
</dbReference>
<dbReference type="InterPro" id="IPR034154">
    <property type="entry name" value="TOPRIM_DnaG/twinkle"/>
</dbReference>
<sequence length="286" mass="31873">QLKGDELWLCEGELDTLCAISNGLPAVSVTGGAGSWKDDFTPLFKGKTVYIVYDCDEAGRKGSEKIASTLHGVACVKVIDLGLENGEDLTNWFVDYGRNKEELREEAKRTPVFKKITKAEQKTTDNVLRLVSQSLSVRKLLEKDLPEEEFLIGGGIIPKEGYVLLAGLTKEGKTILALQMGLHLVSATPFLERFPINNKAKVLYIFAENTLNGLNNILRKQIVGLRDRDYKISVNDLDNFILQKAKGLFLDTSEGSKELDELVRIHSPNVVFIDPISLFTRNNMNK</sequence>
<protein>
    <recommendedName>
        <fullName evidence="2">Toprim domain-containing protein</fullName>
    </recommendedName>
</protein>
<name>X1DZM3_9ZZZZ</name>
<dbReference type="Pfam" id="PF13481">
    <property type="entry name" value="AAA_25"/>
    <property type="match status" value="1"/>
</dbReference>
<organism evidence="1">
    <name type="scientific">marine sediment metagenome</name>
    <dbReference type="NCBI Taxonomy" id="412755"/>
    <lineage>
        <taxon>unclassified sequences</taxon>
        <taxon>metagenomes</taxon>
        <taxon>ecological metagenomes</taxon>
    </lineage>
</organism>
<dbReference type="AlphaFoldDB" id="X1DZM3"/>
<proteinExistence type="predicted"/>
<dbReference type="SUPFAM" id="SSF52540">
    <property type="entry name" value="P-loop containing nucleoside triphosphate hydrolases"/>
    <property type="match status" value="1"/>
</dbReference>
<gene>
    <name evidence="1" type="ORF">S03H2_07748</name>
</gene>
<dbReference type="InterPro" id="IPR027417">
    <property type="entry name" value="P-loop_NTPase"/>
</dbReference>
<dbReference type="Gene3D" id="3.40.50.300">
    <property type="entry name" value="P-loop containing nucleotide triphosphate hydrolases"/>
    <property type="match status" value="1"/>
</dbReference>